<accession>A0AAD4TLB6</accession>
<sequence>MSTDPFTKNINNHGKSLSFTACISGRWLHVAERCRGVESCRVFTRNLLHIMLRN</sequence>
<evidence type="ECO:0000313" key="2">
    <source>
        <dbReference type="Proteomes" id="UP001202328"/>
    </source>
</evidence>
<dbReference type="AlphaFoldDB" id="A0AAD4TLB6"/>
<dbReference type="Proteomes" id="UP001202328">
    <property type="component" value="Unassembled WGS sequence"/>
</dbReference>
<comment type="caution">
    <text evidence="1">The sequence shown here is derived from an EMBL/GenBank/DDBJ whole genome shotgun (WGS) entry which is preliminary data.</text>
</comment>
<name>A0AAD4TLB6_9MAGN</name>
<gene>
    <name evidence="1" type="ORF">MKW98_029946</name>
</gene>
<protein>
    <submittedName>
        <fullName evidence="1">Uncharacterized protein</fullName>
    </submittedName>
</protein>
<keyword evidence="2" id="KW-1185">Reference proteome</keyword>
<reference evidence="1" key="1">
    <citation type="submission" date="2022-04" db="EMBL/GenBank/DDBJ databases">
        <title>A functionally conserved STORR gene fusion in Papaver species that diverged 16.8 million years ago.</title>
        <authorList>
            <person name="Catania T."/>
        </authorList>
    </citation>
    <scope>NUCLEOTIDE SEQUENCE</scope>
    <source>
        <strain evidence="1">S-188037</strain>
    </source>
</reference>
<evidence type="ECO:0000313" key="1">
    <source>
        <dbReference type="EMBL" id="KAI3962787.1"/>
    </source>
</evidence>
<dbReference type="EMBL" id="JAJJMB010000242">
    <property type="protein sequence ID" value="KAI3962787.1"/>
    <property type="molecule type" value="Genomic_DNA"/>
</dbReference>
<feature type="non-terminal residue" evidence="1">
    <location>
        <position position="1"/>
    </location>
</feature>
<organism evidence="1 2">
    <name type="scientific">Papaver atlanticum</name>
    <dbReference type="NCBI Taxonomy" id="357466"/>
    <lineage>
        <taxon>Eukaryota</taxon>
        <taxon>Viridiplantae</taxon>
        <taxon>Streptophyta</taxon>
        <taxon>Embryophyta</taxon>
        <taxon>Tracheophyta</taxon>
        <taxon>Spermatophyta</taxon>
        <taxon>Magnoliopsida</taxon>
        <taxon>Ranunculales</taxon>
        <taxon>Papaveraceae</taxon>
        <taxon>Papaveroideae</taxon>
        <taxon>Papaver</taxon>
    </lineage>
</organism>
<proteinExistence type="predicted"/>